<evidence type="ECO:0000313" key="2">
    <source>
        <dbReference type="EMBL" id="PKW15392.1"/>
    </source>
</evidence>
<dbReference type="RefSeq" id="WP_010694814.1">
    <property type="nucleotide sequence ID" value="NZ_CP061007.1"/>
</dbReference>
<feature type="transmembrane region" description="Helical" evidence="1">
    <location>
        <begin position="51"/>
        <end position="71"/>
    </location>
</feature>
<evidence type="ECO:0000313" key="3">
    <source>
        <dbReference type="Proteomes" id="UP000233786"/>
    </source>
</evidence>
<dbReference type="Proteomes" id="UP000233786">
    <property type="component" value="Unassembled WGS sequence"/>
</dbReference>
<reference evidence="2" key="1">
    <citation type="submission" date="2017-12" db="EMBL/GenBank/DDBJ databases">
        <title>Sequencing the genomes of 1000 Actinobacteria strains.</title>
        <authorList>
            <person name="Klenk H.-P."/>
        </authorList>
    </citation>
    <scope>NUCLEOTIDE SEQUENCE [LARGE SCALE GENOMIC DNA]</scope>
    <source>
        <strain evidence="2">DSM 44228</strain>
    </source>
</reference>
<keyword evidence="3" id="KW-1185">Reference proteome</keyword>
<gene>
    <name evidence="2" type="ORF">A8926_3092</name>
</gene>
<dbReference type="OrthoDB" id="3700432at2"/>
<accession>A0A2N3XXK6</accession>
<organism evidence="2 3">
    <name type="scientific">Saccharopolyspora spinosa</name>
    <dbReference type="NCBI Taxonomy" id="60894"/>
    <lineage>
        <taxon>Bacteria</taxon>
        <taxon>Bacillati</taxon>
        <taxon>Actinomycetota</taxon>
        <taxon>Actinomycetes</taxon>
        <taxon>Pseudonocardiales</taxon>
        <taxon>Pseudonocardiaceae</taxon>
        <taxon>Saccharopolyspora</taxon>
    </lineage>
</organism>
<feature type="transmembrane region" description="Helical" evidence="1">
    <location>
        <begin position="20"/>
        <end position="39"/>
    </location>
</feature>
<comment type="caution">
    <text evidence="2">The sequence shown here is derived from an EMBL/GenBank/DDBJ whole genome shotgun (WGS) entry which is preliminary data.</text>
</comment>
<dbReference type="AlphaFoldDB" id="A0A2N3XXK6"/>
<protein>
    <submittedName>
        <fullName evidence="2">Uncharacterized protein</fullName>
    </submittedName>
</protein>
<evidence type="ECO:0000256" key="1">
    <source>
        <dbReference type="SAM" id="Phobius"/>
    </source>
</evidence>
<keyword evidence="1" id="KW-1133">Transmembrane helix</keyword>
<keyword evidence="1" id="KW-0472">Membrane</keyword>
<proteinExistence type="predicted"/>
<sequence length="97" mass="10420">MIKDESVRDLAPEQRNPSRASFLGSAALTFGFSAAQVWATSVLADIRLSGVELFALVLVLSAGFIAVLDAWKEIWFRAAVRRSSGDCRGDSDSADGK</sequence>
<name>A0A2N3XXK6_SACSN</name>
<dbReference type="EMBL" id="PJNB01000001">
    <property type="protein sequence ID" value="PKW15392.1"/>
    <property type="molecule type" value="Genomic_DNA"/>
</dbReference>
<keyword evidence="1" id="KW-0812">Transmembrane</keyword>